<evidence type="ECO:0000313" key="2">
    <source>
        <dbReference type="EMBL" id="OUQ04270.1"/>
    </source>
</evidence>
<dbReference type="Gene3D" id="1.10.260.40">
    <property type="entry name" value="lambda repressor-like DNA-binding domains"/>
    <property type="match status" value="1"/>
</dbReference>
<reference evidence="3" key="1">
    <citation type="submission" date="2017-04" db="EMBL/GenBank/DDBJ databases">
        <title>Function of individual gut microbiota members based on whole genome sequencing of pure cultures obtained from chicken caecum.</title>
        <authorList>
            <person name="Medvecky M."/>
            <person name="Cejkova D."/>
            <person name="Polansky O."/>
            <person name="Karasova D."/>
            <person name="Kubasova T."/>
            <person name="Cizek A."/>
            <person name="Rychlik I."/>
        </authorList>
    </citation>
    <scope>NUCLEOTIDE SEQUENCE [LARGE SCALE GENOMIC DNA]</scope>
    <source>
        <strain evidence="3">An149</strain>
    </source>
</reference>
<dbReference type="InterPro" id="IPR010982">
    <property type="entry name" value="Lambda_DNA-bd_dom_sf"/>
</dbReference>
<dbReference type="InterPro" id="IPR001387">
    <property type="entry name" value="Cro/C1-type_HTH"/>
</dbReference>
<dbReference type="Proteomes" id="UP000196258">
    <property type="component" value="Unassembled WGS sequence"/>
</dbReference>
<dbReference type="CDD" id="cd00093">
    <property type="entry name" value="HTH_XRE"/>
    <property type="match status" value="1"/>
</dbReference>
<sequence>MSFGQRLKRIRNFRGFTMKQLGMNLNIPERQADVRISQYESDKKMPRKDIIEQMARILDVNEWALDNPDINTYYGAMYNLFEYYFSYGLHPIKIDGKVYLTIDKNIAMDSLVESLHDWYDEYEAFQNGTITKSQFIDWMLKYPEYSKKNINKDPRKKWLEKK</sequence>
<comment type="caution">
    <text evidence="2">The sequence shown here is derived from an EMBL/GenBank/DDBJ whole genome shotgun (WGS) entry which is preliminary data.</text>
</comment>
<gene>
    <name evidence="2" type="ORF">B5E91_11160</name>
</gene>
<dbReference type="SUPFAM" id="SSF47413">
    <property type="entry name" value="lambda repressor-like DNA-binding domains"/>
    <property type="match status" value="1"/>
</dbReference>
<dbReference type="SMART" id="SM00530">
    <property type="entry name" value="HTH_XRE"/>
    <property type="match status" value="1"/>
</dbReference>
<dbReference type="AlphaFoldDB" id="A0A1Y4QGK8"/>
<evidence type="ECO:0000313" key="3">
    <source>
        <dbReference type="Proteomes" id="UP000196258"/>
    </source>
</evidence>
<dbReference type="GO" id="GO:0003677">
    <property type="term" value="F:DNA binding"/>
    <property type="evidence" value="ECO:0007669"/>
    <property type="project" value="InterPro"/>
</dbReference>
<dbReference type="PROSITE" id="PS50943">
    <property type="entry name" value="HTH_CROC1"/>
    <property type="match status" value="1"/>
</dbReference>
<feature type="domain" description="HTH cro/C1-type" evidence="1">
    <location>
        <begin position="7"/>
        <end position="65"/>
    </location>
</feature>
<accession>A0A1Y4QGK8</accession>
<organism evidence="2 3">
    <name type="scientific">Thomasclavelia spiroformis</name>
    <dbReference type="NCBI Taxonomy" id="29348"/>
    <lineage>
        <taxon>Bacteria</taxon>
        <taxon>Bacillati</taxon>
        <taxon>Bacillota</taxon>
        <taxon>Erysipelotrichia</taxon>
        <taxon>Erysipelotrichales</taxon>
        <taxon>Coprobacillaceae</taxon>
        <taxon>Thomasclavelia</taxon>
    </lineage>
</organism>
<protein>
    <submittedName>
        <fullName evidence="2">Transcriptional regulator</fullName>
    </submittedName>
</protein>
<dbReference type="EMBL" id="NFLB01000013">
    <property type="protein sequence ID" value="OUQ04270.1"/>
    <property type="molecule type" value="Genomic_DNA"/>
</dbReference>
<proteinExistence type="predicted"/>
<evidence type="ECO:0000259" key="1">
    <source>
        <dbReference type="PROSITE" id="PS50943"/>
    </source>
</evidence>
<name>A0A1Y4QGK8_9FIRM</name>